<keyword evidence="1" id="KW-0812">Transmembrane</keyword>
<keyword evidence="3" id="KW-1185">Reference proteome</keyword>
<evidence type="ECO:0000256" key="1">
    <source>
        <dbReference type="SAM" id="Phobius"/>
    </source>
</evidence>
<feature type="transmembrane region" description="Helical" evidence="1">
    <location>
        <begin position="58"/>
        <end position="78"/>
    </location>
</feature>
<sequence length="188" mass="22170">MENILFEYPVREENSSLDEEFQVLKKQLTKLKYAVMISSFCALTMYFLSAFFAKAELIFYFLTALFVFIAMITGKIFVRYPKHLLHIKATENELQLAYYKDKKSTHTFAYSEIEEIHFADKSYTAVCIKREGRKPILFELNKDTPEQGFFLFTIQKILPAVCKTNSKEIVKKYGDEDDYYNRIYEGNN</sequence>
<keyword evidence="1" id="KW-1133">Transmembrane helix</keyword>
<dbReference type="Proteomes" id="UP000027600">
    <property type="component" value="Chromosome I"/>
</dbReference>
<evidence type="ECO:0008006" key="4">
    <source>
        <dbReference type="Google" id="ProtNLM"/>
    </source>
</evidence>
<feature type="transmembrane region" description="Helical" evidence="1">
    <location>
        <begin position="33"/>
        <end position="52"/>
    </location>
</feature>
<evidence type="ECO:0000313" key="3">
    <source>
        <dbReference type="Proteomes" id="UP000027600"/>
    </source>
</evidence>
<organism evidence="2 3">
    <name type="scientific">Ruminococcus bicirculans</name>
    <name type="common">ex Wegman et al. 2014</name>
    <dbReference type="NCBI Taxonomy" id="1160721"/>
    <lineage>
        <taxon>Bacteria</taxon>
        <taxon>Bacillati</taxon>
        <taxon>Bacillota</taxon>
        <taxon>Clostridia</taxon>
        <taxon>Eubacteriales</taxon>
        <taxon>Oscillospiraceae</taxon>
        <taxon>Ruminococcus</taxon>
    </lineage>
</organism>
<reference evidence="2 3" key="1">
    <citation type="journal article" date="2014" name="Int. J. Syst. Evol. Microbiol.">
        <title>Complete genome of a new Firmicutes species belonging to the dominant human colonic microbiota ('Ruminococcus bicirculans') reveals two chromosomes and a selective capacity to utilize plant glucans.</title>
        <authorList>
            <consortium name="NISC Comparative Sequencing Program"/>
            <person name="Wegmann U."/>
            <person name="Louis P."/>
            <person name="Goesmann A."/>
            <person name="Henrissat B."/>
            <person name="Duncan S.H."/>
            <person name="Flint H.J."/>
        </authorList>
    </citation>
    <scope>NUCLEOTIDE SEQUENCE [LARGE SCALE GENOMIC DNA]</scope>
    <source>
        <strain evidence="2 3">80/3</strain>
    </source>
</reference>
<proteinExistence type="predicted"/>
<keyword evidence="1" id="KW-0472">Membrane</keyword>
<gene>
    <name evidence="2" type="ORF">RBI_I01709</name>
</gene>
<evidence type="ECO:0000313" key="2">
    <source>
        <dbReference type="EMBL" id="CCO05411.1"/>
    </source>
</evidence>
<protein>
    <recommendedName>
        <fullName evidence="4">YcxB-like protein domain-containing protein</fullName>
    </recommendedName>
</protein>
<dbReference type="EMBL" id="HF545616">
    <property type="protein sequence ID" value="CCO05411.1"/>
    <property type="molecule type" value="Genomic_DNA"/>
</dbReference>
<accession>A0ABM9QHQ0</accession>
<dbReference type="RefSeq" id="WP_038672371.1">
    <property type="nucleotide sequence ID" value="NZ_DBEXNJ010000028.1"/>
</dbReference>
<name>A0ABM9QHQ0_9FIRM</name>